<dbReference type="EMBL" id="CCCS020000003">
    <property type="protein sequence ID" value="CDQ08858.1"/>
    <property type="molecule type" value="Genomic_DNA"/>
</dbReference>
<evidence type="ECO:0000313" key="1">
    <source>
        <dbReference type="EMBL" id="CDQ08858.1"/>
    </source>
</evidence>
<dbReference type="AlphaFoldDB" id="A0A060UPX8"/>
<reference evidence="1" key="2">
    <citation type="submission" date="2014-07" db="EMBL/GenBank/DDBJ databases">
        <title>Initial genome analysis of the psychrotolerant acidophile Acidithiobacillus ferrivorans CF27: insights into iron and sulfur oxidation pathways and into biofilm formation.</title>
        <authorList>
            <person name="Talla E."/>
            <person name="Hedrich S."/>
            <person name="Mangenot S."/>
            <person name="Ji B."/>
            <person name="Johnson D.B."/>
            <person name="Barbe V."/>
            <person name="Bonnefoy V."/>
        </authorList>
    </citation>
    <scope>NUCLEOTIDE SEQUENCE [LARGE SCALE GENOMIC DNA]</scope>
    <source>
        <strain evidence="1">CF27</strain>
    </source>
</reference>
<reference evidence="1" key="1">
    <citation type="submission" date="2014-03" db="EMBL/GenBank/DDBJ databases">
        <authorList>
            <person name="Genoscope - CEA"/>
        </authorList>
    </citation>
    <scope>NUCLEOTIDE SEQUENCE [LARGE SCALE GENOMIC DNA]</scope>
    <source>
        <strain evidence="1">CF27</strain>
    </source>
</reference>
<accession>A0A060UPX8</accession>
<protein>
    <submittedName>
        <fullName evidence="1">Uncharacterized protein</fullName>
    </submittedName>
</protein>
<proteinExistence type="predicted"/>
<name>A0A060UPX8_9PROT</name>
<organism evidence="1">
    <name type="scientific">Acidithiobacillus ferrivorans</name>
    <dbReference type="NCBI Taxonomy" id="160808"/>
    <lineage>
        <taxon>Bacteria</taxon>
        <taxon>Pseudomonadati</taxon>
        <taxon>Pseudomonadota</taxon>
        <taxon>Acidithiobacillia</taxon>
        <taxon>Acidithiobacillales</taxon>
        <taxon>Acidithiobacillaceae</taxon>
        <taxon>Acidithiobacillus</taxon>
    </lineage>
</organism>
<comment type="caution">
    <text evidence="1">The sequence shown here is derived from an EMBL/GenBank/DDBJ whole genome shotgun (WGS) entry which is preliminary data.</text>
</comment>
<sequence>MPVHLYCNASTPIDPLGARLDLFIIGAEIDGVAG</sequence>
<gene>
    <name evidence="1" type="ORF">AFERRI_110022</name>
</gene>